<dbReference type="EMBL" id="JAAGVY010000067">
    <property type="protein sequence ID" value="NEN25664.1"/>
    <property type="molecule type" value="Genomic_DNA"/>
</dbReference>
<feature type="transmembrane region" description="Helical" evidence="4">
    <location>
        <begin position="276"/>
        <end position="295"/>
    </location>
</feature>
<comment type="caution">
    <text evidence="7">The sequence shown here is derived from an EMBL/GenBank/DDBJ whole genome shotgun (WGS) entry which is preliminary data.</text>
</comment>
<dbReference type="SUPFAM" id="SSF55874">
    <property type="entry name" value="ATPase domain of HSP90 chaperone/DNA topoisomerase II/histidine kinase"/>
    <property type="match status" value="1"/>
</dbReference>
<dbReference type="Pfam" id="PF07696">
    <property type="entry name" value="7TMR-DISMED2"/>
    <property type="match status" value="1"/>
</dbReference>
<keyword evidence="8" id="KW-1185">Reference proteome</keyword>
<dbReference type="Gene3D" id="3.30.565.10">
    <property type="entry name" value="Histidine kinase-like ATPase, C-terminal domain"/>
    <property type="match status" value="1"/>
</dbReference>
<dbReference type="SMART" id="SM00387">
    <property type="entry name" value="HATPase_c"/>
    <property type="match status" value="1"/>
</dbReference>
<dbReference type="EC" id="2.7.13.3" evidence="2"/>
<dbReference type="InterPro" id="IPR004358">
    <property type="entry name" value="Sig_transdc_His_kin-like_C"/>
</dbReference>
<dbReference type="InterPro" id="IPR011623">
    <property type="entry name" value="7TMR_DISM_rcpt_extracell_dom1"/>
</dbReference>
<dbReference type="Proteomes" id="UP000486602">
    <property type="component" value="Unassembled WGS sequence"/>
</dbReference>
<organism evidence="7 8">
    <name type="scientific">Cryomorpha ignava</name>
    <dbReference type="NCBI Taxonomy" id="101383"/>
    <lineage>
        <taxon>Bacteria</taxon>
        <taxon>Pseudomonadati</taxon>
        <taxon>Bacteroidota</taxon>
        <taxon>Flavobacteriia</taxon>
        <taxon>Flavobacteriales</taxon>
        <taxon>Cryomorphaceae</taxon>
        <taxon>Cryomorpha</taxon>
    </lineage>
</organism>
<evidence type="ECO:0000256" key="5">
    <source>
        <dbReference type="SAM" id="SignalP"/>
    </source>
</evidence>
<dbReference type="Gene3D" id="2.60.40.2380">
    <property type="match status" value="1"/>
</dbReference>
<dbReference type="CDD" id="cd00082">
    <property type="entry name" value="HisKA"/>
    <property type="match status" value="1"/>
</dbReference>
<feature type="transmembrane region" description="Helical" evidence="4">
    <location>
        <begin position="208"/>
        <end position="225"/>
    </location>
</feature>
<feature type="domain" description="Histidine kinase" evidence="6">
    <location>
        <begin position="462"/>
        <end position="710"/>
    </location>
</feature>
<dbReference type="PANTHER" id="PTHR43065:SF50">
    <property type="entry name" value="HISTIDINE KINASE"/>
    <property type="match status" value="1"/>
</dbReference>
<keyword evidence="4" id="KW-0472">Membrane</keyword>
<dbReference type="Gene3D" id="1.10.287.130">
    <property type="match status" value="1"/>
</dbReference>
<sequence length="717" mass="81374">MKKFFLVLLLFQQLFVQAQNELVISDAFTLEVLGKELQVYNDDSGRLSLQEIIHKDFINNEAARPNLGFSKGAYWVRTSVKNISDSRDFNLLINQPLLDTLDIYILNDVDSIISAYTVGESFSKTATPFNTKRNYRIPLIIHEGETQKIYMRIATAEQIVLPVYIATQEGTWNLYTNSNLLFGAYFGIIIVMMLYNFFIFLSVRDRSYLIYVIYVFFVGITQAALEGYTHLYIWPEFSWLASRSVYLFTSLVSISSITFLREFLRTRIYAPRLHKISNLIYIYFITIFIFALIDINPIVHVASQIGIGVVGFYIFATSIVVYRSGYTPAKFYLLAWSILLVGIVIYSLKDSGLIPSNPFTNYMLMVGSAIEVVLLSLALADRINILKKEKAQSQADALRISKENEEMVTLQNVQLEQKVSERTLDLETSNNQLSVTLHNLQETQSQLVDAEKMASLGQLTAGIAHEINNPINFVIANIKPLRYDVKDILDILDKYDGIRTNEEFDSEKEKIEAFKKEVDIEYVKNEIDQLLDGIQDGARRTAEIVGGLKNFSRLDESNLKYVDINEGIESTLVILRGTIPANVRINKELGDLPNVECLPGKINQVFMNIANNALQALSKKDDEIDLFLNIKSWHNGDFVYISFEDNGLGIAEEHKNRIFDPFFTTKDVGEGTGLGLSISFKIIEKHKGQIKVDSEVNNGAKFTIKLPVKSAIDMNDE</sequence>
<dbReference type="Pfam" id="PF07695">
    <property type="entry name" value="7TMR-DISM_7TM"/>
    <property type="match status" value="1"/>
</dbReference>
<feature type="transmembrane region" description="Helical" evidence="4">
    <location>
        <begin position="180"/>
        <end position="201"/>
    </location>
</feature>
<dbReference type="AlphaFoldDB" id="A0A7K3WVX6"/>
<feature type="signal peptide" evidence="5">
    <location>
        <begin position="1"/>
        <end position="18"/>
    </location>
</feature>
<evidence type="ECO:0000256" key="1">
    <source>
        <dbReference type="ARBA" id="ARBA00000085"/>
    </source>
</evidence>
<dbReference type="InterPro" id="IPR003661">
    <property type="entry name" value="HisK_dim/P_dom"/>
</dbReference>
<feature type="chain" id="PRO_5029688038" description="histidine kinase" evidence="5">
    <location>
        <begin position="19"/>
        <end position="717"/>
    </location>
</feature>
<gene>
    <name evidence="7" type="ORF">G3O08_19400</name>
</gene>
<feature type="transmembrane region" description="Helical" evidence="4">
    <location>
        <begin position="329"/>
        <end position="348"/>
    </location>
</feature>
<protein>
    <recommendedName>
        <fullName evidence="2">histidine kinase</fullName>
        <ecNumber evidence="2">2.7.13.3</ecNumber>
    </recommendedName>
</protein>
<dbReference type="InterPro" id="IPR036890">
    <property type="entry name" value="HATPase_C_sf"/>
</dbReference>
<dbReference type="GO" id="GO:0000155">
    <property type="term" value="F:phosphorelay sensor kinase activity"/>
    <property type="evidence" value="ECO:0007669"/>
    <property type="project" value="InterPro"/>
</dbReference>
<name>A0A7K3WVX6_9FLAO</name>
<feature type="transmembrane region" description="Helical" evidence="4">
    <location>
        <begin position="360"/>
        <end position="380"/>
    </location>
</feature>
<dbReference type="PANTHER" id="PTHR43065">
    <property type="entry name" value="SENSOR HISTIDINE KINASE"/>
    <property type="match status" value="1"/>
</dbReference>
<keyword evidence="4" id="KW-1133">Transmembrane helix</keyword>
<feature type="transmembrane region" description="Helical" evidence="4">
    <location>
        <begin position="301"/>
        <end position="322"/>
    </location>
</feature>
<evidence type="ECO:0000256" key="2">
    <source>
        <dbReference type="ARBA" id="ARBA00012438"/>
    </source>
</evidence>
<comment type="catalytic activity">
    <reaction evidence="1">
        <text>ATP + protein L-histidine = ADP + protein N-phospho-L-histidine.</text>
        <dbReference type="EC" id="2.7.13.3"/>
    </reaction>
</comment>
<dbReference type="PROSITE" id="PS50109">
    <property type="entry name" value="HIS_KIN"/>
    <property type="match status" value="1"/>
</dbReference>
<evidence type="ECO:0000259" key="6">
    <source>
        <dbReference type="PROSITE" id="PS50109"/>
    </source>
</evidence>
<dbReference type="SUPFAM" id="SSF47384">
    <property type="entry name" value="Homodimeric domain of signal transducing histidine kinase"/>
    <property type="match status" value="1"/>
</dbReference>
<evidence type="ECO:0000313" key="8">
    <source>
        <dbReference type="Proteomes" id="UP000486602"/>
    </source>
</evidence>
<feature type="transmembrane region" description="Helical" evidence="4">
    <location>
        <begin position="245"/>
        <end position="264"/>
    </location>
</feature>
<dbReference type="InterPro" id="IPR003594">
    <property type="entry name" value="HATPase_dom"/>
</dbReference>
<reference evidence="7 8" key="1">
    <citation type="submission" date="2020-02" db="EMBL/GenBank/DDBJ databases">
        <title>Out from the shadows clarifying the taxonomy of the family Cryomorphaceae and related taxa by utilizing the GTDB taxonomic framework.</title>
        <authorList>
            <person name="Bowman J.P."/>
        </authorList>
    </citation>
    <scope>NUCLEOTIDE SEQUENCE [LARGE SCALE GENOMIC DNA]</scope>
    <source>
        <strain evidence="7 8">QSSC 1-22</strain>
    </source>
</reference>
<keyword evidence="4" id="KW-0812">Transmembrane</keyword>
<evidence type="ECO:0000256" key="3">
    <source>
        <dbReference type="ARBA" id="ARBA00022553"/>
    </source>
</evidence>
<dbReference type="RefSeq" id="WP_163287114.1">
    <property type="nucleotide sequence ID" value="NZ_JAAGVY010000067.1"/>
</dbReference>
<keyword evidence="5" id="KW-0732">Signal</keyword>
<evidence type="ECO:0000313" key="7">
    <source>
        <dbReference type="EMBL" id="NEN25664.1"/>
    </source>
</evidence>
<dbReference type="InterPro" id="IPR005467">
    <property type="entry name" value="His_kinase_dom"/>
</dbReference>
<dbReference type="PRINTS" id="PR00344">
    <property type="entry name" value="BCTRLSENSOR"/>
</dbReference>
<keyword evidence="3" id="KW-0597">Phosphoprotein</keyword>
<dbReference type="SMART" id="SM00388">
    <property type="entry name" value="HisKA"/>
    <property type="match status" value="1"/>
</dbReference>
<dbReference type="Pfam" id="PF02518">
    <property type="entry name" value="HATPase_c"/>
    <property type="match status" value="1"/>
</dbReference>
<evidence type="ECO:0000256" key="4">
    <source>
        <dbReference type="SAM" id="Phobius"/>
    </source>
</evidence>
<proteinExistence type="predicted"/>
<dbReference type="InterPro" id="IPR011622">
    <property type="entry name" value="7TMR_DISM_rcpt_extracell_dom2"/>
</dbReference>
<accession>A0A7K3WVX6</accession>
<dbReference type="InterPro" id="IPR036097">
    <property type="entry name" value="HisK_dim/P_sf"/>
</dbReference>